<accession>A0A816KQT8</accession>
<evidence type="ECO:0000313" key="1">
    <source>
        <dbReference type="EMBL" id="CAF1925943.1"/>
    </source>
</evidence>
<proteinExistence type="predicted"/>
<name>A0A816KQT8_BRANA</name>
<sequence>MFRFREVETPTAPSPPVLVSGKWRLLQLCRRRFCLWEVKTLSVLRRRLYVFQFIGSVLDPACDSCVVLGSWFQVVHSFVQSDEISIGSMKLSEALRYSEFDVYSGFSSGDVSRR</sequence>
<dbReference type="Proteomes" id="UP001295469">
    <property type="component" value="Chromosome C05"/>
</dbReference>
<gene>
    <name evidence="1" type="ORF">DARMORV10_C05P13870.1</name>
</gene>
<protein>
    <submittedName>
        <fullName evidence="1">(rape) hypothetical protein</fullName>
    </submittedName>
</protein>
<dbReference type="AlphaFoldDB" id="A0A816KQT8"/>
<dbReference type="EMBL" id="HG994369">
    <property type="protein sequence ID" value="CAF1925943.1"/>
    <property type="molecule type" value="Genomic_DNA"/>
</dbReference>
<reference evidence="1" key="1">
    <citation type="submission" date="2021-01" db="EMBL/GenBank/DDBJ databases">
        <authorList>
            <consortium name="Genoscope - CEA"/>
            <person name="William W."/>
        </authorList>
    </citation>
    <scope>NUCLEOTIDE SEQUENCE</scope>
</reference>
<organism evidence="1">
    <name type="scientific">Brassica napus</name>
    <name type="common">Rape</name>
    <dbReference type="NCBI Taxonomy" id="3708"/>
    <lineage>
        <taxon>Eukaryota</taxon>
        <taxon>Viridiplantae</taxon>
        <taxon>Streptophyta</taxon>
        <taxon>Embryophyta</taxon>
        <taxon>Tracheophyta</taxon>
        <taxon>Spermatophyta</taxon>
        <taxon>Magnoliopsida</taxon>
        <taxon>eudicotyledons</taxon>
        <taxon>Gunneridae</taxon>
        <taxon>Pentapetalae</taxon>
        <taxon>rosids</taxon>
        <taxon>malvids</taxon>
        <taxon>Brassicales</taxon>
        <taxon>Brassicaceae</taxon>
        <taxon>Brassiceae</taxon>
        <taxon>Brassica</taxon>
    </lineage>
</organism>